<evidence type="ECO:0000313" key="2">
    <source>
        <dbReference type="EMBL" id="KAL3884567.1"/>
    </source>
</evidence>
<proteinExistence type="predicted"/>
<protein>
    <submittedName>
        <fullName evidence="2">Uncharacterized protein</fullName>
    </submittedName>
</protein>
<evidence type="ECO:0000313" key="3">
    <source>
        <dbReference type="Proteomes" id="UP001634394"/>
    </source>
</evidence>
<feature type="non-terminal residue" evidence="2">
    <location>
        <position position="54"/>
    </location>
</feature>
<sequence length="54" mass="6118">MATDNVEENIENNEQGLSENQKNGTDQSFEIRCTPSQLIGQYVVVLYDNSHTQD</sequence>
<reference evidence="2 3" key="1">
    <citation type="submission" date="2024-11" db="EMBL/GenBank/DDBJ databases">
        <title>Chromosome-level genome assembly of the freshwater bivalve Anodonta woodiana.</title>
        <authorList>
            <person name="Chen X."/>
        </authorList>
    </citation>
    <scope>NUCLEOTIDE SEQUENCE [LARGE SCALE GENOMIC DNA]</scope>
    <source>
        <strain evidence="2">MN2024</strain>
        <tissue evidence="2">Gills</tissue>
    </source>
</reference>
<dbReference type="EMBL" id="JBJQND010000002">
    <property type="protein sequence ID" value="KAL3884567.1"/>
    <property type="molecule type" value="Genomic_DNA"/>
</dbReference>
<keyword evidence="3" id="KW-1185">Reference proteome</keyword>
<name>A0ABD3XE74_SINWO</name>
<comment type="caution">
    <text evidence="2">The sequence shown here is derived from an EMBL/GenBank/DDBJ whole genome shotgun (WGS) entry which is preliminary data.</text>
</comment>
<feature type="compositionally biased region" description="Acidic residues" evidence="1">
    <location>
        <begin position="1"/>
        <end position="11"/>
    </location>
</feature>
<gene>
    <name evidence="2" type="ORF">ACJMK2_024700</name>
</gene>
<dbReference type="Proteomes" id="UP001634394">
    <property type="component" value="Unassembled WGS sequence"/>
</dbReference>
<feature type="region of interest" description="Disordered" evidence="1">
    <location>
        <begin position="1"/>
        <end position="27"/>
    </location>
</feature>
<organism evidence="2 3">
    <name type="scientific">Sinanodonta woodiana</name>
    <name type="common">Chinese pond mussel</name>
    <name type="synonym">Anodonta woodiana</name>
    <dbReference type="NCBI Taxonomy" id="1069815"/>
    <lineage>
        <taxon>Eukaryota</taxon>
        <taxon>Metazoa</taxon>
        <taxon>Spiralia</taxon>
        <taxon>Lophotrochozoa</taxon>
        <taxon>Mollusca</taxon>
        <taxon>Bivalvia</taxon>
        <taxon>Autobranchia</taxon>
        <taxon>Heteroconchia</taxon>
        <taxon>Palaeoheterodonta</taxon>
        <taxon>Unionida</taxon>
        <taxon>Unionoidea</taxon>
        <taxon>Unionidae</taxon>
        <taxon>Unioninae</taxon>
        <taxon>Sinanodonta</taxon>
    </lineage>
</organism>
<dbReference type="AlphaFoldDB" id="A0ABD3XE74"/>
<feature type="compositionally biased region" description="Polar residues" evidence="1">
    <location>
        <begin position="12"/>
        <end position="27"/>
    </location>
</feature>
<accession>A0ABD3XE74</accession>
<evidence type="ECO:0000256" key="1">
    <source>
        <dbReference type="SAM" id="MobiDB-lite"/>
    </source>
</evidence>